<dbReference type="GO" id="GO:0008168">
    <property type="term" value="F:methyltransferase activity"/>
    <property type="evidence" value="ECO:0007669"/>
    <property type="project" value="UniProtKB-KW"/>
</dbReference>
<gene>
    <name evidence="15" type="ORF">GCM10011290_25870</name>
</gene>
<feature type="domain" description="Ribosomal RNA small subunit methyltransferase E PUA-like" evidence="14">
    <location>
        <begin position="37"/>
        <end position="82"/>
    </location>
</feature>
<dbReference type="EMBL" id="BMYW01000009">
    <property type="protein sequence ID" value="GGX96768.1"/>
    <property type="molecule type" value="Genomic_DNA"/>
</dbReference>
<dbReference type="PANTHER" id="PTHR30027:SF3">
    <property type="entry name" value="16S RRNA (URACIL(1498)-N(3))-METHYLTRANSFERASE"/>
    <property type="match status" value="1"/>
</dbReference>
<evidence type="ECO:0000313" key="15">
    <source>
        <dbReference type="EMBL" id="GGX96768.1"/>
    </source>
</evidence>
<comment type="function">
    <text evidence="10 12">Specifically methylates the N3 position of the uracil ring of uridine 1498 (m3U1498) in 16S rRNA. Acts on the fully assembled 30S ribosomal subunit.</text>
</comment>
<keyword evidence="16" id="KW-1185">Reference proteome</keyword>
<evidence type="ECO:0000259" key="14">
    <source>
        <dbReference type="Pfam" id="PF20260"/>
    </source>
</evidence>
<dbReference type="Pfam" id="PF04452">
    <property type="entry name" value="Methyltrans_RNA"/>
    <property type="match status" value="1"/>
</dbReference>
<comment type="subcellular location">
    <subcellularLocation>
        <location evidence="1 12">Cytoplasm</location>
    </subcellularLocation>
</comment>
<dbReference type="Proteomes" id="UP000600877">
    <property type="component" value="Unassembled WGS sequence"/>
</dbReference>
<dbReference type="Gene3D" id="3.40.1280.10">
    <property type="match status" value="1"/>
</dbReference>
<dbReference type="GO" id="GO:0032259">
    <property type="term" value="P:methylation"/>
    <property type="evidence" value="ECO:0007669"/>
    <property type="project" value="UniProtKB-KW"/>
</dbReference>
<evidence type="ECO:0000256" key="3">
    <source>
        <dbReference type="ARBA" id="ARBA00012328"/>
    </source>
</evidence>
<evidence type="ECO:0000256" key="8">
    <source>
        <dbReference type="ARBA" id="ARBA00022679"/>
    </source>
</evidence>
<organism evidence="15 16">
    <name type="scientific">Vogesella alkaliphila</name>
    <dbReference type="NCBI Taxonomy" id="1193621"/>
    <lineage>
        <taxon>Bacteria</taxon>
        <taxon>Pseudomonadati</taxon>
        <taxon>Pseudomonadota</taxon>
        <taxon>Betaproteobacteria</taxon>
        <taxon>Neisseriales</taxon>
        <taxon>Chromobacteriaceae</taxon>
        <taxon>Vogesella</taxon>
    </lineage>
</organism>
<feature type="domain" description="Ribosomal RNA small subunit methyltransferase E methyltransferase" evidence="13">
    <location>
        <begin position="91"/>
        <end position="253"/>
    </location>
</feature>
<accession>A0ABQ2YY05</accession>
<sequence length="261" mass="28362">MQLQQNKQNTAITTDFQHTMPRFFVATPLAGLRSLSLPDHVVRHVQVLRLKEGDTITLFDGRGGEYQATLTAIAKRDADCDIDRFDDSSRESPLWLGLAQAISSGDRMEFTLQKGVEMGVSVFQPLMTERSIVKLAGDRADKRLARWQEIIVSACEQCGRNTIPEVLPILTLKQWLAAKPDGDAHLVLSPLGTQRLADIATAPSRAWLMAGPEGGLSAAEETAAIDGGWTPLKLGPRILRTETAALAAAAAMQTVWGDYGA</sequence>
<dbReference type="InterPro" id="IPR046886">
    <property type="entry name" value="RsmE_MTase_dom"/>
</dbReference>
<evidence type="ECO:0000256" key="5">
    <source>
        <dbReference type="ARBA" id="ARBA00022490"/>
    </source>
</evidence>
<dbReference type="InterPro" id="IPR006700">
    <property type="entry name" value="RsmE"/>
</dbReference>
<reference evidence="16" key="1">
    <citation type="journal article" date="2019" name="Int. J. Syst. Evol. Microbiol.">
        <title>The Global Catalogue of Microorganisms (GCM) 10K type strain sequencing project: providing services to taxonomists for standard genome sequencing and annotation.</title>
        <authorList>
            <consortium name="The Broad Institute Genomics Platform"/>
            <consortium name="The Broad Institute Genome Sequencing Center for Infectious Disease"/>
            <person name="Wu L."/>
            <person name="Ma J."/>
        </authorList>
    </citation>
    <scope>NUCLEOTIDE SEQUENCE [LARGE SCALE GENOMIC DNA]</scope>
    <source>
        <strain evidence="16">KCTC 32041</strain>
    </source>
</reference>
<dbReference type="SUPFAM" id="SSF75217">
    <property type="entry name" value="alpha/beta knot"/>
    <property type="match status" value="1"/>
</dbReference>
<evidence type="ECO:0000256" key="9">
    <source>
        <dbReference type="ARBA" id="ARBA00022691"/>
    </source>
</evidence>
<dbReference type="Gene3D" id="2.40.240.20">
    <property type="entry name" value="Hypothetical PUA domain-like, domain 1"/>
    <property type="match status" value="1"/>
</dbReference>
<name>A0ABQ2YY05_9NEIS</name>
<proteinExistence type="inferred from homology"/>
<dbReference type="CDD" id="cd18084">
    <property type="entry name" value="RsmE-like"/>
    <property type="match status" value="1"/>
</dbReference>
<dbReference type="PANTHER" id="PTHR30027">
    <property type="entry name" value="RIBOSOMAL RNA SMALL SUBUNIT METHYLTRANSFERASE E"/>
    <property type="match status" value="1"/>
</dbReference>
<evidence type="ECO:0000313" key="16">
    <source>
        <dbReference type="Proteomes" id="UP000600877"/>
    </source>
</evidence>
<evidence type="ECO:0000256" key="6">
    <source>
        <dbReference type="ARBA" id="ARBA00022552"/>
    </source>
</evidence>
<protein>
    <recommendedName>
        <fullName evidence="4 12">Ribosomal RNA small subunit methyltransferase E</fullName>
        <ecNumber evidence="3 12">2.1.1.193</ecNumber>
    </recommendedName>
</protein>
<dbReference type="NCBIfam" id="NF008692">
    <property type="entry name" value="PRK11713.1-5"/>
    <property type="match status" value="1"/>
</dbReference>
<evidence type="ECO:0000256" key="2">
    <source>
        <dbReference type="ARBA" id="ARBA00005528"/>
    </source>
</evidence>
<evidence type="ECO:0000256" key="7">
    <source>
        <dbReference type="ARBA" id="ARBA00022603"/>
    </source>
</evidence>
<evidence type="ECO:0000256" key="4">
    <source>
        <dbReference type="ARBA" id="ARBA00013673"/>
    </source>
</evidence>
<keyword evidence="6 12" id="KW-0698">rRNA processing</keyword>
<comment type="similarity">
    <text evidence="2 12">Belongs to the RNA methyltransferase RsmE family.</text>
</comment>
<comment type="caution">
    <text evidence="15">The sequence shown here is derived from an EMBL/GenBank/DDBJ whole genome shotgun (WGS) entry which is preliminary data.</text>
</comment>
<keyword evidence="5 12" id="KW-0963">Cytoplasm</keyword>
<evidence type="ECO:0000256" key="12">
    <source>
        <dbReference type="PIRNR" id="PIRNR015601"/>
    </source>
</evidence>
<comment type="catalytic activity">
    <reaction evidence="11 12">
        <text>uridine(1498) in 16S rRNA + S-adenosyl-L-methionine = N(3)-methyluridine(1498) in 16S rRNA + S-adenosyl-L-homocysteine + H(+)</text>
        <dbReference type="Rhea" id="RHEA:42920"/>
        <dbReference type="Rhea" id="RHEA-COMP:10283"/>
        <dbReference type="Rhea" id="RHEA-COMP:10284"/>
        <dbReference type="ChEBI" id="CHEBI:15378"/>
        <dbReference type="ChEBI" id="CHEBI:57856"/>
        <dbReference type="ChEBI" id="CHEBI:59789"/>
        <dbReference type="ChEBI" id="CHEBI:65315"/>
        <dbReference type="ChEBI" id="CHEBI:74502"/>
        <dbReference type="EC" id="2.1.1.193"/>
    </reaction>
</comment>
<evidence type="ECO:0000259" key="13">
    <source>
        <dbReference type="Pfam" id="PF04452"/>
    </source>
</evidence>
<evidence type="ECO:0000256" key="10">
    <source>
        <dbReference type="ARBA" id="ARBA00025699"/>
    </source>
</evidence>
<dbReference type="SUPFAM" id="SSF88697">
    <property type="entry name" value="PUA domain-like"/>
    <property type="match status" value="1"/>
</dbReference>
<keyword evidence="8 12" id="KW-0808">Transferase</keyword>
<dbReference type="PIRSF" id="PIRSF015601">
    <property type="entry name" value="MTase_slr0722"/>
    <property type="match status" value="1"/>
</dbReference>
<keyword evidence="9 12" id="KW-0949">S-adenosyl-L-methionine</keyword>
<dbReference type="InterPro" id="IPR046887">
    <property type="entry name" value="RsmE_PUA-like"/>
</dbReference>
<dbReference type="InterPro" id="IPR029026">
    <property type="entry name" value="tRNA_m1G_MTases_N"/>
</dbReference>
<evidence type="ECO:0000256" key="11">
    <source>
        <dbReference type="ARBA" id="ARBA00047944"/>
    </source>
</evidence>
<keyword evidence="7 12" id="KW-0489">Methyltransferase</keyword>
<evidence type="ECO:0000256" key="1">
    <source>
        <dbReference type="ARBA" id="ARBA00004496"/>
    </source>
</evidence>
<dbReference type="InterPro" id="IPR015947">
    <property type="entry name" value="PUA-like_sf"/>
</dbReference>
<dbReference type="NCBIfam" id="TIGR00046">
    <property type="entry name" value="RsmE family RNA methyltransferase"/>
    <property type="match status" value="1"/>
</dbReference>
<dbReference type="InterPro" id="IPR029028">
    <property type="entry name" value="Alpha/beta_knot_MTases"/>
</dbReference>
<dbReference type="Pfam" id="PF20260">
    <property type="entry name" value="PUA_4"/>
    <property type="match status" value="1"/>
</dbReference>
<dbReference type="EC" id="2.1.1.193" evidence="3 12"/>